<name>A0A4Y2INR7_ARAVE</name>
<protein>
    <submittedName>
        <fullName evidence="1">Uncharacterized protein</fullName>
    </submittedName>
</protein>
<gene>
    <name evidence="1" type="ORF">AVEN_75265_1</name>
</gene>
<reference evidence="1 2" key="1">
    <citation type="journal article" date="2019" name="Sci. Rep.">
        <title>Orb-weaving spider Araneus ventricosus genome elucidates the spidroin gene catalogue.</title>
        <authorList>
            <person name="Kono N."/>
            <person name="Nakamura H."/>
            <person name="Ohtoshi R."/>
            <person name="Moran D.A.P."/>
            <person name="Shinohara A."/>
            <person name="Yoshida Y."/>
            <person name="Fujiwara M."/>
            <person name="Mori M."/>
            <person name="Tomita M."/>
            <person name="Arakawa K."/>
        </authorList>
    </citation>
    <scope>NUCLEOTIDE SEQUENCE [LARGE SCALE GENOMIC DNA]</scope>
</reference>
<proteinExistence type="predicted"/>
<dbReference type="AlphaFoldDB" id="A0A4Y2INR7"/>
<evidence type="ECO:0000313" key="2">
    <source>
        <dbReference type="Proteomes" id="UP000499080"/>
    </source>
</evidence>
<organism evidence="1 2">
    <name type="scientific">Araneus ventricosus</name>
    <name type="common">Orbweaver spider</name>
    <name type="synonym">Epeira ventricosa</name>
    <dbReference type="NCBI Taxonomy" id="182803"/>
    <lineage>
        <taxon>Eukaryota</taxon>
        <taxon>Metazoa</taxon>
        <taxon>Ecdysozoa</taxon>
        <taxon>Arthropoda</taxon>
        <taxon>Chelicerata</taxon>
        <taxon>Arachnida</taxon>
        <taxon>Araneae</taxon>
        <taxon>Araneomorphae</taxon>
        <taxon>Entelegynae</taxon>
        <taxon>Araneoidea</taxon>
        <taxon>Araneidae</taxon>
        <taxon>Araneus</taxon>
    </lineage>
</organism>
<accession>A0A4Y2INR7</accession>
<sequence>MRLADLFSLTFTFHSRHIFLRPRHIGTPRKFTATLEDYQRVLKELSDEEALEAVNSASDVDESGFIDVMIIKPTQKLTQIFLNLLKLRRHIKFLLNTTIFPMLKMMSAI</sequence>
<comment type="caution">
    <text evidence="1">The sequence shown here is derived from an EMBL/GenBank/DDBJ whole genome shotgun (WGS) entry which is preliminary data.</text>
</comment>
<dbReference type="Proteomes" id="UP000499080">
    <property type="component" value="Unassembled WGS sequence"/>
</dbReference>
<evidence type="ECO:0000313" key="1">
    <source>
        <dbReference type="EMBL" id="GBM78626.1"/>
    </source>
</evidence>
<dbReference type="EMBL" id="BGPR01107147">
    <property type="protein sequence ID" value="GBM78626.1"/>
    <property type="molecule type" value="Genomic_DNA"/>
</dbReference>
<keyword evidence="2" id="KW-1185">Reference proteome</keyword>